<evidence type="ECO:0000256" key="1">
    <source>
        <dbReference type="SAM" id="MobiDB-lite"/>
    </source>
</evidence>
<protein>
    <submittedName>
        <fullName evidence="2">Uncharacterized protein</fullName>
    </submittedName>
</protein>
<evidence type="ECO:0000313" key="3">
    <source>
        <dbReference type="Proteomes" id="UP000799771"/>
    </source>
</evidence>
<feature type="compositionally biased region" description="Polar residues" evidence="1">
    <location>
        <begin position="167"/>
        <end position="187"/>
    </location>
</feature>
<feature type="region of interest" description="Disordered" evidence="1">
    <location>
        <begin position="346"/>
        <end position="383"/>
    </location>
</feature>
<organism evidence="2 3">
    <name type="scientific">Dothidotthia symphoricarpi CBS 119687</name>
    <dbReference type="NCBI Taxonomy" id="1392245"/>
    <lineage>
        <taxon>Eukaryota</taxon>
        <taxon>Fungi</taxon>
        <taxon>Dikarya</taxon>
        <taxon>Ascomycota</taxon>
        <taxon>Pezizomycotina</taxon>
        <taxon>Dothideomycetes</taxon>
        <taxon>Pleosporomycetidae</taxon>
        <taxon>Pleosporales</taxon>
        <taxon>Dothidotthiaceae</taxon>
        <taxon>Dothidotthia</taxon>
    </lineage>
</organism>
<feature type="compositionally biased region" description="Polar residues" evidence="1">
    <location>
        <begin position="122"/>
        <end position="148"/>
    </location>
</feature>
<evidence type="ECO:0000313" key="2">
    <source>
        <dbReference type="EMBL" id="KAF2128686.1"/>
    </source>
</evidence>
<feature type="region of interest" description="Disordered" evidence="1">
    <location>
        <begin position="468"/>
        <end position="489"/>
    </location>
</feature>
<feature type="compositionally biased region" description="Polar residues" evidence="1">
    <location>
        <begin position="273"/>
        <end position="292"/>
    </location>
</feature>
<dbReference type="Proteomes" id="UP000799771">
    <property type="component" value="Unassembled WGS sequence"/>
</dbReference>
<feature type="compositionally biased region" description="Low complexity" evidence="1">
    <location>
        <begin position="357"/>
        <end position="368"/>
    </location>
</feature>
<name>A0A6A6AAT8_9PLEO</name>
<dbReference type="EMBL" id="ML977508">
    <property type="protein sequence ID" value="KAF2128686.1"/>
    <property type="molecule type" value="Genomic_DNA"/>
</dbReference>
<gene>
    <name evidence="2" type="ORF">P153DRAFT_386801</name>
</gene>
<reference evidence="2" key="1">
    <citation type="journal article" date="2020" name="Stud. Mycol.">
        <title>101 Dothideomycetes genomes: a test case for predicting lifestyles and emergence of pathogens.</title>
        <authorList>
            <person name="Haridas S."/>
            <person name="Albert R."/>
            <person name="Binder M."/>
            <person name="Bloem J."/>
            <person name="Labutti K."/>
            <person name="Salamov A."/>
            <person name="Andreopoulos B."/>
            <person name="Baker S."/>
            <person name="Barry K."/>
            <person name="Bills G."/>
            <person name="Bluhm B."/>
            <person name="Cannon C."/>
            <person name="Castanera R."/>
            <person name="Culley D."/>
            <person name="Daum C."/>
            <person name="Ezra D."/>
            <person name="Gonzalez J."/>
            <person name="Henrissat B."/>
            <person name="Kuo A."/>
            <person name="Liang C."/>
            <person name="Lipzen A."/>
            <person name="Lutzoni F."/>
            <person name="Magnuson J."/>
            <person name="Mondo S."/>
            <person name="Nolan M."/>
            <person name="Ohm R."/>
            <person name="Pangilinan J."/>
            <person name="Park H.-J."/>
            <person name="Ramirez L."/>
            <person name="Alfaro M."/>
            <person name="Sun H."/>
            <person name="Tritt A."/>
            <person name="Yoshinaga Y."/>
            <person name="Zwiers L.-H."/>
            <person name="Turgeon B."/>
            <person name="Goodwin S."/>
            <person name="Spatafora J."/>
            <person name="Crous P."/>
            <person name="Grigoriev I."/>
        </authorList>
    </citation>
    <scope>NUCLEOTIDE SEQUENCE</scope>
    <source>
        <strain evidence="2">CBS 119687</strain>
    </source>
</reference>
<feature type="compositionally biased region" description="Basic and acidic residues" evidence="1">
    <location>
        <begin position="294"/>
        <end position="319"/>
    </location>
</feature>
<dbReference type="RefSeq" id="XP_033523075.1">
    <property type="nucleotide sequence ID" value="XM_033670573.1"/>
</dbReference>
<feature type="compositionally biased region" description="Basic and acidic residues" evidence="1">
    <location>
        <begin position="220"/>
        <end position="234"/>
    </location>
</feature>
<sequence length="541" mass="60191">MVPQGQKLTSSKEVSAEPRLGITTMVKMLRQEMGDNGLPDIKIYGLDNNATSRAHYTPDALFAKGDLRKEFVPVTRNKKDFAPFVKCCFILKGAEIPTEATITENFIKGLKRACRKYPGANEDTQSSEAADETGVSSIESPQAATTTGVGKDTPAKPNHRIRKSEQKGSFGQRFSLQASINPSPSSDEQVRAGSVPVTPTATGMSIRDVFRASSAASARRKGEPENHHAREDMSAVKLQKRNYETFFSEPMLLINTTNVVHESVELSGPDYEFTNQESANPQSTTPIATSTLGPKERNSEQEECKQEDSQVKGCKREGSKLQTNLPESASTGTVDVTSLLDIVPEHTNKASHGRVRATSSATSSTPASRHQISATTSSPALNPNFDKYLDLKSEHDSVASGIEAITEAMTKIDLEYRPRRKAMAHHIDEELPRQFKEKLRKDIQRFAEEQKAKSRAELDNAVSMSKEKYHDLKKEHEGKLQVLNDEKKEKEQEMFALKQSIERKKKDFTADQVWDLVDYAGENARKRQKIEHMEVDSEMGE</sequence>
<feature type="region of interest" description="Disordered" evidence="1">
    <location>
        <begin position="118"/>
        <end position="234"/>
    </location>
</feature>
<keyword evidence="3" id="KW-1185">Reference proteome</keyword>
<proteinExistence type="predicted"/>
<dbReference type="AlphaFoldDB" id="A0A6A6AAT8"/>
<feature type="compositionally biased region" description="Polar residues" evidence="1">
    <location>
        <begin position="370"/>
        <end position="381"/>
    </location>
</feature>
<feature type="compositionally biased region" description="Polar residues" evidence="1">
    <location>
        <begin position="320"/>
        <end position="332"/>
    </location>
</feature>
<accession>A0A6A6AAT8</accession>
<dbReference type="GeneID" id="54411005"/>
<feature type="region of interest" description="Disordered" evidence="1">
    <location>
        <begin position="271"/>
        <end position="332"/>
    </location>
</feature>